<proteinExistence type="inferred from homology"/>
<dbReference type="Gene3D" id="3.90.550.10">
    <property type="entry name" value="Spore Coat Polysaccharide Biosynthesis Protein SpsA, Chain A"/>
    <property type="match status" value="1"/>
</dbReference>
<evidence type="ECO:0000313" key="4">
    <source>
        <dbReference type="Proteomes" id="UP000649232"/>
    </source>
</evidence>
<dbReference type="PANTHER" id="PTHR43630">
    <property type="entry name" value="POLY-BETA-1,6-N-ACETYL-D-GLUCOSAMINE SYNTHASE"/>
    <property type="match status" value="1"/>
</dbReference>
<sequence>MKNKISVVIICKNEERIIRKCLDSVTWADEIVIVDSGSTDRTIEIVSEYTDKIFINSDWQGFGYQKKLAVSKASYDWVLSLDSDEVVSEELKAALLTHLDSLDNEKVYRINRLTHFCGKFIYHSGWYPSRIVRLFNRKHYDFNDKLVHETVSCKSAEKVNIEGKLYHYTFDSLEEYIDKRNRYAKAWAKGKYEQGKKVSVLSIISHSLFAFIRHYIIQFGFLDGYHGYLIAKIQMQYTFNKYNFLKFKNLTNS</sequence>
<dbReference type="PANTHER" id="PTHR43630:SF2">
    <property type="entry name" value="GLYCOSYLTRANSFERASE"/>
    <property type="match status" value="1"/>
</dbReference>
<accession>A0ABS0WBC7</accession>
<dbReference type="InterPro" id="IPR029044">
    <property type="entry name" value="Nucleotide-diphossugar_trans"/>
</dbReference>
<feature type="domain" description="Glycosyltransferase 2-like" evidence="2">
    <location>
        <begin position="6"/>
        <end position="123"/>
    </location>
</feature>
<gene>
    <name evidence="3" type="ORF">JEU11_04875</name>
</gene>
<dbReference type="CDD" id="cd02511">
    <property type="entry name" value="Beta4Glucosyltransferase"/>
    <property type="match status" value="1"/>
</dbReference>
<dbReference type="InterPro" id="IPR001173">
    <property type="entry name" value="Glyco_trans_2-like"/>
</dbReference>
<dbReference type="Pfam" id="PF00535">
    <property type="entry name" value="Glycos_transf_2"/>
    <property type="match status" value="1"/>
</dbReference>
<protein>
    <submittedName>
        <fullName evidence="3">Glycosyltransferase family 2 protein</fullName>
    </submittedName>
</protein>
<evidence type="ECO:0000313" key="3">
    <source>
        <dbReference type="EMBL" id="MBJ2135782.1"/>
    </source>
</evidence>
<comment type="similarity">
    <text evidence="1">Belongs to the glycosyltransferase 2 family. WaaE/KdtX subfamily.</text>
</comment>
<comment type="caution">
    <text evidence="3">The sequence shown here is derived from an EMBL/GenBank/DDBJ whole genome shotgun (WGS) entry which is preliminary data.</text>
</comment>
<evidence type="ECO:0000256" key="1">
    <source>
        <dbReference type="ARBA" id="ARBA00038494"/>
    </source>
</evidence>
<dbReference type="EMBL" id="JAEILT010000005">
    <property type="protein sequence ID" value="MBJ2135782.1"/>
    <property type="molecule type" value="Genomic_DNA"/>
</dbReference>
<evidence type="ECO:0000259" key="2">
    <source>
        <dbReference type="Pfam" id="PF00535"/>
    </source>
</evidence>
<name>A0ABS0WBC7_9ALTE</name>
<dbReference type="Proteomes" id="UP000649232">
    <property type="component" value="Unassembled WGS sequence"/>
</dbReference>
<dbReference type="SUPFAM" id="SSF53448">
    <property type="entry name" value="Nucleotide-diphospho-sugar transferases"/>
    <property type="match status" value="1"/>
</dbReference>
<reference evidence="3 4" key="1">
    <citation type="submission" date="2020-12" db="EMBL/GenBank/DDBJ databases">
        <title>Draft genome sequences of nine environmental bacterial isolates colonizing plastic.</title>
        <authorList>
            <person name="Borre I."/>
            <person name="Sonnenschein E.C."/>
        </authorList>
    </citation>
    <scope>NUCLEOTIDE SEQUENCE [LARGE SCALE GENOMIC DNA]</scope>
    <source>
        <strain evidence="3 4">IB30</strain>
    </source>
</reference>
<dbReference type="RefSeq" id="WP_198823864.1">
    <property type="nucleotide sequence ID" value="NZ_JAEILT010000005.1"/>
</dbReference>
<organism evidence="3 4">
    <name type="scientific">Paraglaciecola chathamensis</name>
    <dbReference type="NCBI Taxonomy" id="368405"/>
    <lineage>
        <taxon>Bacteria</taxon>
        <taxon>Pseudomonadati</taxon>
        <taxon>Pseudomonadota</taxon>
        <taxon>Gammaproteobacteria</taxon>
        <taxon>Alteromonadales</taxon>
        <taxon>Alteromonadaceae</taxon>
        <taxon>Paraglaciecola</taxon>
    </lineage>
</organism>